<keyword evidence="2" id="KW-0521">NADP</keyword>
<reference evidence="5 6" key="1">
    <citation type="submission" date="2024-06" db="EMBL/GenBank/DDBJ databases">
        <authorList>
            <person name="Kraege A."/>
            <person name="Thomma B."/>
        </authorList>
    </citation>
    <scope>NUCLEOTIDE SEQUENCE [LARGE SCALE GENOMIC DNA]</scope>
</reference>
<evidence type="ECO:0000256" key="3">
    <source>
        <dbReference type="ARBA" id="ARBA00023002"/>
    </source>
</evidence>
<name>A0ABP1FST5_9CHLO</name>
<feature type="domain" description="NmrA-like" evidence="4">
    <location>
        <begin position="4"/>
        <end position="190"/>
    </location>
</feature>
<dbReference type="InterPro" id="IPR008030">
    <property type="entry name" value="NmrA-like"/>
</dbReference>
<evidence type="ECO:0000256" key="2">
    <source>
        <dbReference type="ARBA" id="ARBA00022857"/>
    </source>
</evidence>
<evidence type="ECO:0000313" key="5">
    <source>
        <dbReference type="EMBL" id="CAL5222491.1"/>
    </source>
</evidence>
<dbReference type="PANTHER" id="PTHR42748:SF30">
    <property type="entry name" value="NMRA-LIKE DOMAIN-CONTAINING PROTEIN"/>
    <property type="match status" value="1"/>
</dbReference>
<dbReference type="InterPro" id="IPR036291">
    <property type="entry name" value="NAD(P)-bd_dom_sf"/>
</dbReference>
<sequence length="195" mass="21167">MAETTVVVTGATGMQGGGVVDHLLADKRKKYHVRGITRSVSSPKAQKLASRGVEVVEGDLEHKDTLVKAFRGADAAFILTDFTTAKTAEKEFQQGKNAIHAAKEAGVKFVVFSTLETMPKDVKATLPEIEPGYTVPHFESKARVQAYLENSGILQASLLTSAFFDNFLGGFKLQKQEMHSALLTTLARVPMRGML</sequence>
<evidence type="ECO:0000259" key="4">
    <source>
        <dbReference type="Pfam" id="PF05368"/>
    </source>
</evidence>
<dbReference type="Pfam" id="PF05368">
    <property type="entry name" value="NmrA"/>
    <property type="match status" value="1"/>
</dbReference>
<dbReference type="Proteomes" id="UP001497392">
    <property type="component" value="Unassembled WGS sequence"/>
</dbReference>
<gene>
    <name evidence="5" type="primary">g4865</name>
    <name evidence="5" type="ORF">VP750_LOCUS4150</name>
</gene>
<evidence type="ECO:0000313" key="6">
    <source>
        <dbReference type="Proteomes" id="UP001497392"/>
    </source>
</evidence>
<dbReference type="SUPFAM" id="SSF51735">
    <property type="entry name" value="NAD(P)-binding Rossmann-fold domains"/>
    <property type="match status" value="1"/>
</dbReference>
<protein>
    <submittedName>
        <fullName evidence="5">G4865 protein</fullName>
    </submittedName>
</protein>
<keyword evidence="3" id="KW-0560">Oxidoreductase</keyword>
<comment type="caution">
    <text evidence="5">The sequence shown here is derived from an EMBL/GenBank/DDBJ whole genome shotgun (WGS) entry which is preliminary data.</text>
</comment>
<comment type="similarity">
    <text evidence="1">Belongs to the NmrA-type oxidoreductase family.</text>
</comment>
<proteinExistence type="inferred from homology"/>
<dbReference type="Gene3D" id="3.40.50.720">
    <property type="entry name" value="NAD(P)-binding Rossmann-like Domain"/>
    <property type="match status" value="1"/>
</dbReference>
<dbReference type="PANTHER" id="PTHR42748">
    <property type="entry name" value="NITROGEN METABOLITE REPRESSION PROTEIN NMRA FAMILY MEMBER"/>
    <property type="match status" value="1"/>
</dbReference>
<evidence type="ECO:0000256" key="1">
    <source>
        <dbReference type="ARBA" id="ARBA00006328"/>
    </source>
</evidence>
<organism evidence="5 6">
    <name type="scientific">Coccomyxa viridis</name>
    <dbReference type="NCBI Taxonomy" id="1274662"/>
    <lineage>
        <taxon>Eukaryota</taxon>
        <taxon>Viridiplantae</taxon>
        <taxon>Chlorophyta</taxon>
        <taxon>core chlorophytes</taxon>
        <taxon>Trebouxiophyceae</taxon>
        <taxon>Trebouxiophyceae incertae sedis</taxon>
        <taxon>Coccomyxaceae</taxon>
        <taxon>Coccomyxa</taxon>
    </lineage>
</organism>
<dbReference type="EMBL" id="CAXHTA020000007">
    <property type="protein sequence ID" value="CAL5222491.1"/>
    <property type="molecule type" value="Genomic_DNA"/>
</dbReference>
<keyword evidence="6" id="KW-1185">Reference proteome</keyword>
<accession>A0ABP1FST5</accession>
<dbReference type="InterPro" id="IPR051164">
    <property type="entry name" value="NmrA-like_oxidored"/>
</dbReference>